<dbReference type="EMBL" id="CP012559">
    <property type="protein sequence ID" value="ALB28095.1"/>
    <property type="molecule type" value="Genomic_DNA"/>
</dbReference>
<sequence>MIFTCCESGVRALALTPQDDFGDLPVLQGFKSRVETALWLEPVLIAGKKSLPTGSNLLVDSGL</sequence>
<accession>A0A0K2LA13</accession>
<evidence type="ECO:0000313" key="1">
    <source>
        <dbReference type="EMBL" id="ALB28095.1"/>
    </source>
</evidence>
<keyword evidence="2" id="KW-1185">Reference proteome</keyword>
<reference evidence="1 2" key="1">
    <citation type="submission" date="2015-08" db="EMBL/GenBank/DDBJ databases">
        <title>Genomic sequence of Lactobacillus heilongjiangensis DSM 28069, isolated from Chinese traditional pickle.</title>
        <authorList>
            <person name="Jiang X."/>
            <person name="Zheng B."/>
            <person name="Cheng H."/>
        </authorList>
    </citation>
    <scope>NUCLEOTIDE SEQUENCE [LARGE SCALE GENOMIC DNA]</scope>
    <source>
        <strain evidence="1 2">DSM 28069</strain>
    </source>
</reference>
<dbReference type="Proteomes" id="UP000061546">
    <property type="component" value="Chromosome"/>
</dbReference>
<name>A0A0K2LA13_9LACO</name>
<dbReference type="KEGG" id="lhi:JP39_01145"/>
<proteinExistence type="predicted"/>
<protein>
    <submittedName>
        <fullName evidence="1">Uncharacterized protein</fullName>
    </submittedName>
</protein>
<organism evidence="1 2">
    <name type="scientific">Companilactobacillus heilongjiangensis</name>
    <dbReference type="NCBI Taxonomy" id="1074467"/>
    <lineage>
        <taxon>Bacteria</taxon>
        <taxon>Bacillati</taxon>
        <taxon>Bacillota</taxon>
        <taxon>Bacilli</taxon>
        <taxon>Lactobacillales</taxon>
        <taxon>Lactobacillaceae</taxon>
        <taxon>Companilactobacillus</taxon>
    </lineage>
</organism>
<gene>
    <name evidence="1" type="ORF">JP39_01145</name>
</gene>
<evidence type="ECO:0000313" key="2">
    <source>
        <dbReference type="Proteomes" id="UP000061546"/>
    </source>
</evidence>
<dbReference type="AlphaFoldDB" id="A0A0K2LA13"/>